<evidence type="ECO:0000259" key="9">
    <source>
        <dbReference type="PROSITE" id="PS50222"/>
    </source>
</evidence>
<feature type="domain" description="EF-hand" evidence="9">
    <location>
        <begin position="50"/>
        <end position="85"/>
    </location>
</feature>
<dbReference type="Gene3D" id="1.20.120.310">
    <property type="entry name" value="ERV/ALR sulfhydryl oxidase domain"/>
    <property type="match status" value="1"/>
</dbReference>
<evidence type="ECO:0000313" key="11">
    <source>
        <dbReference type="EMBL" id="MBD2774396.1"/>
    </source>
</evidence>
<feature type="domain" description="EF-hand" evidence="9">
    <location>
        <begin position="119"/>
        <end position="154"/>
    </location>
</feature>
<keyword evidence="12" id="KW-1185">Reference proteome</keyword>
<dbReference type="GO" id="GO:0016972">
    <property type="term" value="F:thiol oxidase activity"/>
    <property type="evidence" value="ECO:0007669"/>
    <property type="project" value="UniProtKB-EC"/>
</dbReference>
<evidence type="ECO:0000313" key="12">
    <source>
        <dbReference type="Proteomes" id="UP000629098"/>
    </source>
</evidence>
<keyword evidence="4" id="KW-0677">Repeat</keyword>
<evidence type="ECO:0000256" key="2">
    <source>
        <dbReference type="ARBA" id="ARBA00012512"/>
    </source>
</evidence>
<dbReference type="PROSITE" id="PS00018">
    <property type="entry name" value="EF_HAND_1"/>
    <property type="match status" value="2"/>
</dbReference>
<evidence type="ECO:0000256" key="5">
    <source>
        <dbReference type="ARBA" id="ARBA00022827"/>
    </source>
</evidence>
<dbReference type="PANTHER" id="PTHR23050">
    <property type="entry name" value="CALCIUM BINDING PROTEIN"/>
    <property type="match status" value="1"/>
</dbReference>
<evidence type="ECO:0000259" key="10">
    <source>
        <dbReference type="PROSITE" id="PS51324"/>
    </source>
</evidence>
<reference evidence="11" key="1">
    <citation type="submission" date="2020-09" db="EMBL/GenBank/DDBJ databases">
        <title>Iningainema tapete sp. nov. (Scytonemataceae, Cyanobacteria) from greenhouses in central Florida (USA) produces two types of nodularin with biosynthetic potential for microcystin-LR and anabaenopeptins.</title>
        <authorList>
            <person name="Berthold D.E."/>
            <person name="Lefler F.W."/>
            <person name="Huang I.-S."/>
            <person name="Abdulla H."/>
            <person name="Zimba P.V."/>
            <person name="Laughinghouse H.D. IV."/>
        </authorList>
    </citation>
    <scope>NUCLEOTIDE SEQUENCE</scope>
    <source>
        <strain evidence="11">BLCCT55</strain>
    </source>
</reference>
<dbReference type="CDD" id="cd00051">
    <property type="entry name" value="EFh"/>
    <property type="match status" value="1"/>
</dbReference>
<dbReference type="EMBL" id="JACXAE010000069">
    <property type="protein sequence ID" value="MBD2774396.1"/>
    <property type="molecule type" value="Genomic_DNA"/>
</dbReference>
<dbReference type="FunFam" id="1.10.238.10:FF:000178">
    <property type="entry name" value="Calmodulin-2 A"/>
    <property type="match status" value="2"/>
</dbReference>
<dbReference type="InterPro" id="IPR018247">
    <property type="entry name" value="EF_Hand_1_Ca_BS"/>
</dbReference>
<comment type="cofactor">
    <cofactor evidence="1">
        <name>FAD</name>
        <dbReference type="ChEBI" id="CHEBI:57692"/>
    </cofactor>
</comment>
<proteinExistence type="predicted"/>
<feature type="domain" description="ERV/ALR sulfhydryl oxidase" evidence="10">
    <location>
        <begin position="544"/>
        <end position="682"/>
    </location>
</feature>
<dbReference type="AlphaFoldDB" id="A0A8J6XNN3"/>
<dbReference type="Pfam" id="PF04777">
    <property type="entry name" value="Evr1_Alr"/>
    <property type="match status" value="1"/>
</dbReference>
<dbReference type="InterPro" id="IPR011992">
    <property type="entry name" value="EF-hand-dom_pair"/>
</dbReference>
<dbReference type="SUPFAM" id="SSF69000">
    <property type="entry name" value="FAD-dependent thiol oxidase"/>
    <property type="match status" value="1"/>
</dbReference>
<sequence>MASVKVEKKVLSNQEVEKLWEAFKVFDSDGSGVISAEELGRVMHSLGQSPNESDLRDMIKEVDVDLSGSIDFEEFKALMVAQQGDRDSRLKLAFSLFDENGSGEITTDELHGVMSQFGLTDQELDDILKEVDHDGDGSIDFEEFCKLVPEEAEIKTGYKDSPVSPITSTISNQTSAAIASTATAVEKAASLSTIEQAPTDSNPEIARLRELLAKHPQNEQKRGTSRLQMQIGLFRLIQGAAYRCFRESFSANHETHLRVRNLPYRITDFVQFVQTAIELYKQLGVVEQACNPLLDAVVESISNEYARLEERIQNWKTVEKTPEMLAEEKAMLMARGKSATVKEKFAAGVEFAITVKKKSLNLRDIAEGVLAINELNRLRKMELSEEMAPPPAPSEGDPKEYLKKWNRVILSDASEEVDGAMMPVAYWYEDFMPKLLAAFSVSTASDIESNTIPNEAALNEWYETTKASGEFSRYGADVAQGFPNCNPQQKLMLKQAWRLTHNYLNGVQKRRERLEFGRESGELSQYVSFIDVYIGRSEVKNAQMRVSFPYYIGPAVWRFFHTTAEIVCTKTPEQQKVLVAVFKDFFKLFATMYPCPYCRHHLNAYVVQNKEVEMYPVEYLVLGRDPRLSNFEVSLDAKLSTVVDGHSLRLFFWKLHNTVSSSIARSEEWYHKDEKAFYTTRYWPSVDSELARAKALKHISIATDRMYRLYGILKPAARLTGVRTTLQKLLDKGDEEGIKEACTVAQDYIKELEEAIVSGKFLQETYYFDPNFVDQTPVFTPEEEEFARSGMFVETV</sequence>
<dbReference type="InterPro" id="IPR050145">
    <property type="entry name" value="Centrin_CML-like"/>
</dbReference>
<dbReference type="SUPFAM" id="SSF47473">
    <property type="entry name" value="EF-hand"/>
    <property type="match status" value="1"/>
</dbReference>
<dbReference type="PROSITE" id="PS51324">
    <property type="entry name" value="ERV_ALR"/>
    <property type="match status" value="1"/>
</dbReference>
<name>A0A8J6XNN3_9CYAN</name>
<dbReference type="GO" id="GO:0005509">
    <property type="term" value="F:calcium ion binding"/>
    <property type="evidence" value="ECO:0007669"/>
    <property type="project" value="InterPro"/>
</dbReference>
<evidence type="ECO:0000256" key="4">
    <source>
        <dbReference type="ARBA" id="ARBA00022737"/>
    </source>
</evidence>
<keyword evidence="6" id="KW-0106">Calcium</keyword>
<keyword evidence="5" id="KW-0274">FAD</keyword>
<feature type="domain" description="EF-hand" evidence="9">
    <location>
        <begin position="14"/>
        <end position="49"/>
    </location>
</feature>
<dbReference type="Proteomes" id="UP000629098">
    <property type="component" value="Unassembled WGS sequence"/>
</dbReference>
<dbReference type="SMART" id="SM00054">
    <property type="entry name" value="EFh"/>
    <property type="match status" value="4"/>
</dbReference>
<organism evidence="11 12">
    <name type="scientific">Iningainema tapete BLCC-T55</name>
    <dbReference type="NCBI Taxonomy" id="2748662"/>
    <lineage>
        <taxon>Bacteria</taxon>
        <taxon>Bacillati</taxon>
        <taxon>Cyanobacteriota</taxon>
        <taxon>Cyanophyceae</taxon>
        <taxon>Nostocales</taxon>
        <taxon>Scytonemataceae</taxon>
        <taxon>Iningainema tapete</taxon>
    </lineage>
</organism>
<accession>A0A8J6XNN3</accession>
<keyword evidence="3" id="KW-0285">Flavoprotein</keyword>
<dbReference type="PROSITE" id="PS50222">
    <property type="entry name" value="EF_HAND_2"/>
    <property type="match status" value="4"/>
</dbReference>
<evidence type="ECO:0000256" key="6">
    <source>
        <dbReference type="ARBA" id="ARBA00022837"/>
    </source>
</evidence>
<evidence type="ECO:0000256" key="8">
    <source>
        <dbReference type="ARBA" id="ARBA00023157"/>
    </source>
</evidence>
<gene>
    <name evidence="11" type="ORF">ICL16_20565</name>
</gene>
<keyword evidence="8" id="KW-1015">Disulfide bond</keyword>
<dbReference type="InterPro" id="IPR036774">
    <property type="entry name" value="ERV/ALR_sulphydryl_oxid_sf"/>
</dbReference>
<feature type="domain" description="EF-hand" evidence="9">
    <location>
        <begin position="87"/>
        <end position="118"/>
    </location>
</feature>
<keyword evidence="7" id="KW-0560">Oxidoreductase</keyword>
<dbReference type="Gene3D" id="1.10.238.10">
    <property type="entry name" value="EF-hand"/>
    <property type="match status" value="2"/>
</dbReference>
<dbReference type="InterPro" id="IPR017905">
    <property type="entry name" value="ERV/ALR_sulphydryl_oxidase"/>
</dbReference>
<evidence type="ECO:0000256" key="7">
    <source>
        <dbReference type="ARBA" id="ARBA00023002"/>
    </source>
</evidence>
<evidence type="ECO:0000256" key="1">
    <source>
        <dbReference type="ARBA" id="ARBA00001974"/>
    </source>
</evidence>
<dbReference type="EC" id="1.8.3.2" evidence="2"/>
<dbReference type="InterPro" id="IPR002048">
    <property type="entry name" value="EF_hand_dom"/>
</dbReference>
<dbReference type="Pfam" id="PF13499">
    <property type="entry name" value="EF-hand_7"/>
    <property type="match status" value="2"/>
</dbReference>
<evidence type="ECO:0000256" key="3">
    <source>
        <dbReference type="ARBA" id="ARBA00022630"/>
    </source>
</evidence>
<comment type="caution">
    <text evidence="11">The sequence shown here is derived from an EMBL/GenBank/DDBJ whole genome shotgun (WGS) entry which is preliminary data.</text>
</comment>
<dbReference type="RefSeq" id="WP_190831358.1">
    <property type="nucleotide sequence ID" value="NZ_CAWPPI010000069.1"/>
</dbReference>
<dbReference type="GO" id="GO:0043226">
    <property type="term" value="C:organelle"/>
    <property type="evidence" value="ECO:0007669"/>
    <property type="project" value="UniProtKB-ARBA"/>
</dbReference>
<protein>
    <recommendedName>
        <fullName evidence="2">thiol oxidase</fullName>
        <ecNumber evidence="2">1.8.3.2</ecNumber>
    </recommendedName>
</protein>